<proteinExistence type="predicted"/>
<feature type="compositionally biased region" description="Gly residues" evidence="1">
    <location>
        <begin position="332"/>
        <end position="363"/>
    </location>
</feature>
<evidence type="ECO:0000313" key="2">
    <source>
        <dbReference type="EMBL" id="GJT27793.1"/>
    </source>
</evidence>
<feature type="compositionally biased region" description="Basic and acidic residues" evidence="1">
    <location>
        <begin position="431"/>
        <end position="446"/>
    </location>
</feature>
<reference evidence="2" key="2">
    <citation type="submission" date="2022-01" db="EMBL/GenBank/DDBJ databases">
        <authorList>
            <person name="Yamashiro T."/>
            <person name="Shiraishi A."/>
            <person name="Satake H."/>
            <person name="Nakayama K."/>
        </authorList>
    </citation>
    <scope>NUCLEOTIDE SEQUENCE</scope>
</reference>
<protein>
    <submittedName>
        <fullName evidence="2">Uncharacterized protein</fullName>
    </submittedName>
</protein>
<name>A0ABQ5CPC2_9ASTR</name>
<feature type="region of interest" description="Disordered" evidence="1">
    <location>
        <begin position="286"/>
        <end position="374"/>
    </location>
</feature>
<sequence length="502" mass="54653">MDQVESVKTSKALKEIFLEFKDVSHDFIPDERCVWIDLVGLPLASWALEVYKKLGGRGEAACLRIVYSYTDDNEDVTQVIAPEKDSIICASIYTPGTAFTAVYIAGIFADVDKLLIHFGPTWVKDDDDSMVQSLIEDTKDVRFHKIGTGLEKLSSWTYAMKNLWGCRIVTRYIHEACKEAVMSISASKTYSFEGIDEVVLDMLGTLGFGWNSLLWTSGERQDLQGVKRDIFEFKYVLTICILDERGVLDRPGGSALASWASRDFCRTVAVTVVSIAGIFANVDKGGGRSTRGDGNDGSGSGSGVNNGSGGGVKDGSGSGVNDGRGSGEWRGGRAGGRVGGRAGGRGKMGGGRAGRGSGRGSRGGVFPSSSSYDEQAFRECMEEQALAQAKIDAEQEKMDKERREEQEWEEKNDYFKTSDDDLAPEQGKSLGVDKGKAKASVEDGHAPKKNRGRPPSSVDGIRIYHKNRGRSERIANIKLNKPFQFEKFGTSSTPNKAFNVEE</sequence>
<feature type="compositionally biased region" description="Basic and acidic residues" evidence="1">
    <location>
        <begin position="394"/>
        <end position="419"/>
    </location>
</feature>
<evidence type="ECO:0000256" key="1">
    <source>
        <dbReference type="SAM" id="MobiDB-lite"/>
    </source>
</evidence>
<feature type="compositionally biased region" description="Gly residues" evidence="1">
    <location>
        <begin position="295"/>
        <end position="324"/>
    </location>
</feature>
<organism evidence="2 3">
    <name type="scientific">Tanacetum coccineum</name>
    <dbReference type="NCBI Taxonomy" id="301880"/>
    <lineage>
        <taxon>Eukaryota</taxon>
        <taxon>Viridiplantae</taxon>
        <taxon>Streptophyta</taxon>
        <taxon>Embryophyta</taxon>
        <taxon>Tracheophyta</taxon>
        <taxon>Spermatophyta</taxon>
        <taxon>Magnoliopsida</taxon>
        <taxon>eudicotyledons</taxon>
        <taxon>Gunneridae</taxon>
        <taxon>Pentapetalae</taxon>
        <taxon>asterids</taxon>
        <taxon>campanulids</taxon>
        <taxon>Asterales</taxon>
        <taxon>Asteraceae</taxon>
        <taxon>Asteroideae</taxon>
        <taxon>Anthemideae</taxon>
        <taxon>Anthemidinae</taxon>
        <taxon>Tanacetum</taxon>
    </lineage>
</organism>
<feature type="region of interest" description="Disordered" evidence="1">
    <location>
        <begin position="394"/>
        <end position="462"/>
    </location>
</feature>
<gene>
    <name evidence="2" type="ORF">Tco_0908068</name>
</gene>
<dbReference type="Proteomes" id="UP001151760">
    <property type="component" value="Unassembled WGS sequence"/>
</dbReference>
<reference evidence="2" key="1">
    <citation type="journal article" date="2022" name="Int. J. Mol. Sci.">
        <title>Draft Genome of Tanacetum Coccineum: Genomic Comparison of Closely Related Tanacetum-Family Plants.</title>
        <authorList>
            <person name="Yamashiro T."/>
            <person name="Shiraishi A."/>
            <person name="Nakayama K."/>
            <person name="Satake H."/>
        </authorList>
    </citation>
    <scope>NUCLEOTIDE SEQUENCE</scope>
</reference>
<accession>A0ABQ5CPC2</accession>
<evidence type="ECO:0000313" key="3">
    <source>
        <dbReference type="Proteomes" id="UP001151760"/>
    </source>
</evidence>
<comment type="caution">
    <text evidence="2">The sequence shown here is derived from an EMBL/GenBank/DDBJ whole genome shotgun (WGS) entry which is preliminary data.</text>
</comment>
<keyword evidence="3" id="KW-1185">Reference proteome</keyword>
<dbReference type="EMBL" id="BQNB010014409">
    <property type="protein sequence ID" value="GJT27793.1"/>
    <property type="molecule type" value="Genomic_DNA"/>
</dbReference>